<dbReference type="PANTHER" id="PTHR43903">
    <property type="entry name" value="NEUROLIGIN"/>
    <property type="match status" value="1"/>
</dbReference>
<keyword evidence="3" id="KW-1185">Reference proteome</keyword>
<dbReference type="InterPro" id="IPR029058">
    <property type="entry name" value="AB_hydrolase_fold"/>
</dbReference>
<feature type="domain" description="Carboxylesterase type B" evidence="1">
    <location>
        <begin position="31"/>
        <end position="141"/>
    </location>
</feature>
<reference evidence="2 3" key="1">
    <citation type="submission" date="2014-01" db="EMBL/GenBank/DDBJ databases">
        <authorList>
            <person name="Dobos K."/>
            <person name="Lenaerts A."/>
            <person name="Ordway D."/>
            <person name="DeGroote M.A."/>
            <person name="Parker T."/>
            <person name="Sizemore C."/>
            <person name="Tallon L.J."/>
            <person name="Sadzewicz L.K."/>
            <person name="Sengamalay N."/>
            <person name="Fraser C.M."/>
            <person name="Hine E."/>
            <person name="Shefchek K.A."/>
            <person name="Das S.P."/>
            <person name="Tettelin H."/>
        </authorList>
    </citation>
    <scope>NUCLEOTIDE SEQUENCE [LARGE SCALE GENOMIC DNA]</scope>
    <source>
        <strain evidence="2 3">Harvey</strain>
    </source>
</reference>
<dbReference type="EMBL" id="JAOL01000066">
    <property type="protein sequence ID" value="EUA93112.1"/>
    <property type="molecule type" value="Genomic_DNA"/>
</dbReference>
<dbReference type="SUPFAM" id="SSF53474">
    <property type="entry name" value="alpha/beta-Hydrolases"/>
    <property type="match status" value="1"/>
</dbReference>
<accession>A0ABN0R7P8</accession>
<comment type="caution">
    <text evidence="2">The sequence shown here is derived from an EMBL/GenBank/DDBJ whole genome shotgun (WGS) entry which is preliminary data.</text>
</comment>
<dbReference type="Proteomes" id="UP000020681">
    <property type="component" value="Unassembled WGS sequence"/>
</dbReference>
<evidence type="ECO:0000313" key="3">
    <source>
        <dbReference type="Proteomes" id="UP000020681"/>
    </source>
</evidence>
<dbReference type="Gene3D" id="3.40.50.1820">
    <property type="entry name" value="alpha/beta hydrolase"/>
    <property type="match status" value="1"/>
</dbReference>
<evidence type="ECO:0000313" key="2">
    <source>
        <dbReference type="EMBL" id="EUA93112.1"/>
    </source>
</evidence>
<protein>
    <submittedName>
        <fullName evidence="2">Carboxylesterase family protein</fullName>
    </submittedName>
</protein>
<dbReference type="InterPro" id="IPR002018">
    <property type="entry name" value="CarbesteraseB"/>
</dbReference>
<organism evidence="2 3">
    <name type="scientific">Mycobacterium ulcerans str. Harvey</name>
    <dbReference type="NCBI Taxonomy" id="1299332"/>
    <lineage>
        <taxon>Bacteria</taxon>
        <taxon>Bacillati</taxon>
        <taxon>Actinomycetota</taxon>
        <taxon>Actinomycetes</taxon>
        <taxon>Mycobacteriales</taxon>
        <taxon>Mycobacteriaceae</taxon>
        <taxon>Mycobacterium</taxon>
        <taxon>Mycobacterium ulcerans group</taxon>
    </lineage>
</organism>
<proteinExistence type="predicted"/>
<sequence length="199" mass="21982">MFTQVAAEQPDLQLSTEEEIGLAYSRLRRRARPLSIATDVGFRMPSVWLAEGHSRMAPVYLYRFDYSTPLLKLLLVRAAHATELPYVWGNLGGPQDPTLRLGGAKTAKAVSKRMRTRWINFATQDNPAGPPVNRTGRLTRTATALAWSSTSPTGLRAISTHPFAPPGAGRSWVSGRRTMGCLFHVRHRWADDQGSGVVD</sequence>
<gene>
    <name evidence="2" type="ORF">I551_0369</name>
</gene>
<dbReference type="Pfam" id="PF00135">
    <property type="entry name" value="COesterase"/>
    <property type="match status" value="1"/>
</dbReference>
<evidence type="ECO:0000259" key="1">
    <source>
        <dbReference type="Pfam" id="PF00135"/>
    </source>
</evidence>
<name>A0ABN0R7P8_MYCUL</name>
<dbReference type="InterPro" id="IPR051093">
    <property type="entry name" value="Neuroligin/BSAL"/>
</dbReference>